<feature type="compositionally biased region" description="Gly residues" evidence="1">
    <location>
        <begin position="276"/>
        <end position="287"/>
    </location>
</feature>
<dbReference type="GO" id="GO:0043022">
    <property type="term" value="F:ribosome binding"/>
    <property type="evidence" value="ECO:0007669"/>
    <property type="project" value="TreeGrafter"/>
</dbReference>
<dbReference type="OrthoDB" id="5421607at2759"/>
<protein>
    <submittedName>
        <fullName evidence="2">CDP-diacylglycerol-glycerol-3-phosphate 3-phosphatidyltransferase</fullName>
    </submittedName>
</protein>
<sequence>MAQEKLYHTLHDQITHQHYPGALRTVSKLLRIDPNDPLALQTRSQLLIALDKYADALRESASGGTSRLARAYCLYKLGRVDEAREQLDALEEEDEGAGEEERRAREVLRAQLLYRLGDFEQARDLFDDLAATAEQDSPELPDLQSNLSASISQLDFLSSVPSLISSTSSLSIEDLESRPLSLVLPSDSIRTHTAPSRPTSSTRPRPPRGSFSMTPTRLSRAPPPSDRWIPIRQRPSMRDALMQQKEKQRGKKRERHLASQGTQGAIGEDEGRGKVQTGGGQRAGGGGEGKKKKGKK</sequence>
<evidence type="ECO:0000256" key="1">
    <source>
        <dbReference type="SAM" id="MobiDB-lite"/>
    </source>
</evidence>
<feature type="region of interest" description="Disordered" evidence="1">
    <location>
        <begin position="186"/>
        <end position="296"/>
    </location>
</feature>
<dbReference type="SUPFAM" id="SSF48452">
    <property type="entry name" value="TPR-like"/>
    <property type="match status" value="1"/>
</dbReference>
<evidence type="ECO:0000313" key="3">
    <source>
        <dbReference type="Proteomes" id="UP000321518"/>
    </source>
</evidence>
<dbReference type="GO" id="GO:0006614">
    <property type="term" value="P:SRP-dependent cotranslational protein targeting to membrane"/>
    <property type="evidence" value="ECO:0007669"/>
    <property type="project" value="InterPro"/>
</dbReference>
<comment type="caution">
    <text evidence="2">The sequence shown here is derived from an EMBL/GenBank/DDBJ whole genome shotgun (WGS) entry which is preliminary data.</text>
</comment>
<organism evidence="2 3">
    <name type="scientific">Rhodotorula toruloides</name>
    <name type="common">Yeast</name>
    <name type="synonym">Rhodosporidium toruloides</name>
    <dbReference type="NCBI Taxonomy" id="5286"/>
    <lineage>
        <taxon>Eukaryota</taxon>
        <taxon>Fungi</taxon>
        <taxon>Dikarya</taxon>
        <taxon>Basidiomycota</taxon>
        <taxon>Pucciniomycotina</taxon>
        <taxon>Microbotryomycetes</taxon>
        <taxon>Sporidiobolales</taxon>
        <taxon>Sporidiobolaceae</taxon>
        <taxon>Rhodotorula</taxon>
    </lineage>
</organism>
<dbReference type="Pfam" id="PF13432">
    <property type="entry name" value="TPR_16"/>
    <property type="match status" value="1"/>
</dbReference>
<feature type="compositionally biased region" description="Low complexity" evidence="1">
    <location>
        <begin position="191"/>
        <end position="212"/>
    </location>
</feature>
<reference evidence="2 3" key="1">
    <citation type="submission" date="2019-07" db="EMBL/GenBank/DDBJ databases">
        <title>Rhodotorula toruloides NBRC10032 genome sequencing.</title>
        <authorList>
            <person name="Shida Y."/>
            <person name="Takaku H."/>
            <person name="Ogasawara W."/>
            <person name="Mori K."/>
        </authorList>
    </citation>
    <scope>NUCLEOTIDE SEQUENCE [LARGE SCALE GENOMIC DNA]</scope>
    <source>
        <strain evidence="2 3">NBRC10032</strain>
    </source>
</reference>
<evidence type="ECO:0000313" key="2">
    <source>
        <dbReference type="EMBL" id="GEM12205.1"/>
    </source>
</evidence>
<proteinExistence type="predicted"/>
<dbReference type="GO" id="GO:0016740">
    <property type="term" value="F:transferase activity"/>
    <property type="evidence" value="ECO:0007669"/>
    <property type="project" value="UniProtKB-KW"/>
</dbReference>
<dbReference type="GO" id="GO:0005786">
    <property type="term" value="C:signal recognition particle, endoplasmic reticulum targeting"/>
    <property type="evidence" value="ECO:0007669"/>
    <property type="project" value="TreeGrafter"/>
</dbReference>
<accession>A0A511KQL5</accession>
<dbReference type="InterPro" id="IPR011990">
    <property type="entry name" value="TPR-like_helical_dom_sf"/>
</dbReference>
<keyword evidence="2" id="KW-0808">Transferase</keyword>
<dbReference type="AlphaFoldDB" id="A0A511KQL5"/>
<dbReference type="PANTHER" id="PTHR14094">
    <property type="entry name" value="SIGNAL RECOGNITION PARTICLE 72"/>
    <property type="match status" value="1"/>
</dbReference>
<name>A0A511KQL5_RHOTO</name>
<dbReference type="Proteomes" id="UP000321518">
    <property type="component" value="Unassembled WGS sequence"/>
</dbReference>
<dbReference type="GO" id="GO:0008312">
    <property type="term" value="F:7S RNA binding"/>
    <property type="evidence" value="ECO:0007669"/>
    <property type="project" value="TreeGrafter"/>
</dbReference>
<dbReference type="InterPro" id="IPR026270">
    <property type="entry name" value="SRP72"/>
</dbReference>
<dbReference type="PANTHER" id="PTHR14094:SF9">
    <property type="entry name" value="SIGNAL RECOGNITION PARTICLE SUBUNIT SRP72"/>
    <property type="match status" value="1"/>
</dbReference>
<dbReference type="Gene3D" id="1.25.40.10">
    <property type="entry name" value="Tetratricopeptide repeat domain"/>
    <property type="match status" value="1"/>
</dbReference>
<dbReference type="EMBL" id="BJWK01000019">
    <property type="protein sequence ID" value="GEM12205.1"/>
    <property type="molecule type" value="Genomic_DNA"/>
</dbReference>
<gene>
    <name evidence="2" type="ORF">Rt10032_c19g6222</name>
</gene>